<gene>
    <name evidence="1" type="ORF">GKS16_03140</name>
</gene>
<comment type="caution">
    <text evidence="1">The sequence shown here is derived from an EMBL/GenBank/DDBJ whole genome shotgun (WGS) entry which is preliminary data.</text>
</comment>
<proteinExistence type="predicted"/>
<accession>A0A6L6G776</accession>
<dbReference type="RefSeq" id="WP_154590794.1">
    <property type="nucleotide sequence ID" value="NZ_JADFAY010000012.1"/>
</dbReference>
<sequence length="125" mass="15237">MYKEDEFNYFVSTRNNLELIIDALVLMIPDREFYYPEIQSGEFRTYQKDIHDLIKIGYVGVSKIQESYDHKLEQLVRLKRNLLKFGLLMQPLDKQKEIVMKLASQYRLHQRLLKQREYFRGDERD</sequence>
<dbReference type="Proteomes" id="UP000483839">
    <property type="component" value="Unassembled WGS sequence"/>
</dbReference>
<name>A0A6L6G776_STRUB</name>
<protein>
    <submittedName>
        <fullName evidence="1">Uncharacterized protein</fullName>
    </submittedName>
</protein>
<organism evidence="1 2">
    <name type="scientific">Streptococcus uberis</name>
    <dbReference type="NCBI Taxonomy" id="1349"/>
    <lineage>
        <taxon>Bacteria</taxon>
        <taxon>Bacillati</taxon>
        <taxon>Bacillota</taxon>
        <taxon>Bacilli</taxon>
        <taxon>Lactobacillales</taxon>
        <taxon>Streptococcaceae</taxon>
        <taxon>Streptococcus</taxon>
    </lineage>
</organism>
<dbReference type="EMBL" id="WLXI01000029">
    <property type="protein sequence ID" value="MTD01271.1"/>
    <property type="molecule type" value="Genomic_DNA"/>
</dbReference>
<evidence type="ECO:0000313" key="1">
    <source>
        <dbReference type="EMBL" id="MTD01271.1"/>
    </source>
</evidence>
<dbReference type="AlphaFoldDB" id="A0A6L6G776"/>
<evidence type="ECO:0000313" key="2">
    <source>
        <dbReference type="Proteomes" id="UP000483839"/>
    </source>
</evidence>
<reference evidence="1 2" key="1">
    <citation type="submission" date="2019-11" db="EMBL/GenBank/DDBJ databases">
        <title>Streptococcus uberis isolated from clinical mastitis cases on a southeastern Queensland dairy.</title>
        <authorList>
            <person name="Workentine M.L."/>
            <person name="Price R."/>
            <person name="Olchowy T."/>
        </authorList>
    </citation>
    <scope>NUCLEOTIDE SEQUENCE [LARGE SCALE GENOMIC DNA]</scope>
    <source>
        <strain evidence="1 2">OLC4459-A17</strain>
    </source>
</reference>